<reference evidence="12 13" key="1">
    <citation type="submission" date="2021-03" db="EMBL/GenBank/DDBJ databases">
        <title>Sequencing the genomes of 1000 actinobacteria strains.</title>
        <authorList>
            <person name="Klenk H.-P."/>
        </authorList>
    </citation>
    <scope>NUCLEOTIDE SEQUENCE [LARGE SCALE GENOMIC DNA]</scope>
    <source>
        <strain evidence="12 13">DSM 12936</strain>
    </source>
</reference>
<protein>
    <recommendedName>
        <fullName evidence="8">aminodeoxychorismate lyase</fullName>
        <ecNumber evidence="8">4.1.3.38</ecNumber>
    </recommendedName>
</protein>
<evidence type="ECO:0000256" key="4">
    <source>
        <dbReference type="ARBA" id="ARBA00022898"/>
    </source>
</evidence>
<accession>A0ABS4ZEA9</accession>
<dbReference type="Gene3D" id="3.30.470.10">
    <property type="match status" value="1"/>
</dbReference>
<dbReference type="RefSeq" id="WP_210059225.1">
    <property type="nucleotide sequence ID" value="NZ_JAGIOB010000001.1"/>
</dbReference>
<evidence type="ECO:0000256" key="2">
    <source>
        <dbReference type="ARBA" id="ARBA00009320"/>
    </source>
</evidence>
<evidence type="ECO:0000256" key="8">
    <source>
        <dbReference type="ARBA" id="ARBA00035676"/>
    </source>
</evidence>
<evidence type="ECO:0000256" key="7">
    <source>
        <dbReference type="ARBA" id="ARBA00035633"/>
    </source>
</evidence>
<evidence type="ECO:0000256" key="1">
    <source>
        <dbReference type="ARBA" id="ARBA00001933"/>
    </source>
</evidence>
<dbReference type="SUPFAM" id="SSF56752">
    <property type="entry name" value="D-aminoacid aminotransferase-like PLP-dependent enzymes"/>
    <property type="match status" value="1"/>
</dbReference>
<dbReference type="PANTHER" id="PTHR42743:SF11">
    <property type="entry name" value="AMINODEOXYCHORISMATE LYASE"/>
    <property type="match status" value="1"/>
</dbReference>
<name>A0ABS4ZEA9_9ACTN</name>
<evidence type="ECO:0000256" key="11">
    <source>
        <dbReference type="RuleBase" id="RU004516"/>
    </source>
</evidence>
<dbReference type="EC" id="4.1.3.38" evidence="8"/>
<comment type="pathway">
    <text evidence="7">Cofactor biosynthesis; tetrahydrofolate biosynthesis; 4-aminobenzoate from chorismate: step 2/2.</text>
</comment>
<keyword evidence="6" id="KW-0456">Lyase</keyword>
<dbReference type="InterPro" id="IPR050571">
    <property type="entry name" value="Class-IV_PLP-Dep_Aminotrnsfr"/>
</dbReference>
<dbReference type="InterPro" id="IPR043131">
    <property type="entry name" value="BCAT-like_N"/>
</dbReference>
<dbReference type="Pfam" id="PF01063">
    <property type="entry name" value="Aminotran_4"/>
    <property type="match status" value="1"/>
</dbReference>
<dbReference type="CDD" id="cd01559">
    <property type="entry name" value="ADCL_like"/>
    <property type="match status" value="1"/>
</dbReference>
<dbReference type="EMBL" id="JAGIOB010000001">
    <property type="protein sequence ID" value="MBP2419145.1"/>
    <property type="molecule type" value="Genomic_DNA"/>
</dbReference>
<proteinExistence type="inferred from homology"/>
<sequence length="286" mass="30080">MASATTDQPLRTTPLRVWAGGRLHDDPEQAVVAVTDHGLVVGDGVFEALKVTAAGPFALRRHLERLDRSAASLGLPPADHGVIRDAVAQLLEGQQVELGKIRITYTAGRGPLGSGAAYGPQTLVVALDAAEAPAPSTVVVTAPWTRNEHGALAGVKSTSYAENVRVLAHATERGASEGLMLNTAGHLCEGTGSNVFVVLDGRVVTPPLAAGALAGITRDLVLEWTDVEERDLTLEEALGADEVFLTSSLRDVQPVHRWDDTTFGDHPVTDAVARTFAERSAADLEP</sequence>
<comment type="subunit">
    <text evidence="3">Homodimer.</text>
</comment>
<evidence type="ECO:0000256" key="9">
    <source>
        <dbReference type="ARBA" id="ARBA00049529"/>
    </source>
</evidence>
<comment type="similarity">
    <text evidence="2 10">Belongs to the class-IV pyridoxal-phosphate-dependent aminotransferase family.</text>
</comment>
<dbReference type="GO" id="GO:0004084">
    <property type="term" value="F:branched-chain-amino-acid transaminase activity"/>
    <property type="evidence" value="ECO:0007669"/>
    <property type="project" value="UniProtKB-EC"/>
</dbReference>
<evidence type="ECO:0000313" key="12">
    <source>
        <dbReference type="EMBL" id="MBP2419145.1"/>
    </source>
</evidence>
<dbReference type="PANTHER" id="PTHR42743">
    <property type="entry name" value="AMINO-ACID AMINOTRANSFERASE"/>
    <property type="match status" value="1"/>
</dbReference>
<dbReference type="InterPro" id="IPR017824">
    <property type="entry name" value="Aminodeoxychorismate_lyase_IV"/>
</dbReference>
<evidence type="ECO:0000256" key="10">
    <source>
        <dbReference type="RuleBase" id="RU004106"/>
    </source>
</evidence>
<gene>
    <name evidence="12" type="ORF">JOF54_004067</name>
</gene>
<dbReference type="PROSITE" id="PS00770">
    <property type="entry name" value="AA_TRANSFER_CLASS_4"/>
    <property type="match status" value="1"/>
</dbReference>
<keyword evidence="13" id="KW-1185">Reference proteome</keyword>
<evidence type="ECO:0000256" key="3">
    <source>
        <dbReference type="ARBA" id="ARBA00011738"/>
    </source>
</evidence>
<dbReference type="InterPro" id="IPR043132">
    <property type="entry name" value="BCAT-like_C"/>
</dbReference>
<dbReference type="Gene3D" id="3.20.10.10">
    <property type="entry name" value="D-amino Acid Aminotransferase, subunit A, domain 2"/>
    <property type="match status" value="1"/>
</dbReference>
<dbReference type="InterPro" id="IPR001544">
    <property type="entry name" value="Aminotrans_IV"/>
</dbReference>
<comment type="catalytic activity">
    <reaction evidence="9">
        <text>4-amino-4-deoxychorismate = 4-aminobenzoate + pyruvate + H(+)</text>
        <dbReference type="Rhea" id="RHEA:16201"/>
        <dbReference type="ChEBI" id="CHEBI:15361"/>
        <dbReference type="ChEBI" id="CHEBI:15378"/>
        <dbReference type="ChEBI" id="CHEBI:17836"/>
        <dbReference type="ChEBI" id="CHEBI:58406"/>
        <dbReference type="EC" id="4.1.3.38"/>
    </reaction>
</comment>
<evidence type="ECO:0000313" key="13">
    <source>
        <dbReference type="Proteomes" id="UP000758168"/>
    </source>
</evidence>
<dbReference type="Proteomes" id="UP000758168">
    <property type="component" value="Unassembled WGS sequence"/>
</dbReference>
<keyword evidence="5" id="KW-0289">Folate biosynthesis</keyword>
<evidence type="ECO:0000256" key="5">
    <source>
        <dbReference type="ARBA" id="ARBA00022909"/>
    </source>
</evidence>
<dbReference type="InterPro" id="IPR018300">
    <property type="entry name" value="Aminotrans_IV_CS"/>
</dbReference>
<evidence type="ECO:0000256" key="6">
    <source>
        <dbReference type="ARBA" id="ARBA00023239"/>
    </source>
</evidence>
<dbReference type="InterPro" id="IPR036038">
    <property type="entry name" value="Aminotransferase-like"/>
</dbReference>
<organism evidence="12 13">
    <name type="scientific">Microlunatus capsulatus</name>
    <dbReference type="NCBI Taxonomy" id="99117"/>
    <lineage>
        <taxon>Bacteria</taxon>
        <taxon>Bacillati</taxon>
        <taxon>Actinomycetota</taxon>
        <taxon>Actinomycetes</taxon>
        <taxon>Propionibacteriales</taxon>
        <taxon>Propionibacteriaceae</taxon>
        <taxon>Microlunatus</taxon>
    </lineage>
</organism>
<comment type="cofactor">
    <cofactor evidence="1 11">
        <name>pyridoxal 5'-phosphate</name>
        <dbReference type="ChEBI" id="CHEBI:597326"/>
    </cofactor>
</comment>
<keyword evidence="12" id="KW-0032">Aminotransferase</keyword>
<keyword evidence="12" id="KW-0808">Transferase</keyword>
<keyword evidence="4 11" id="KW-0663">Pyridoxal phosphate</keyword>
<comment type="caution">
    <text evidence="12">The sequence shown here is derived from an EMBL/GenBank/DDBJ whole genome shotgun (WGS) entry which is preliminary data.</text>
</comment>